<comment type="caution">
    <text evidence="2">The sequence shown here is derived from an EMBL/GenBank/DDBJ whole genome shotgun (WGS) entry which is preliminary data.</text>
</comment>
<evidence type="ECO:0000313" key="3">
    <source>
        <dbReference type="Proteomes" id="UP000237718"/>
    </source>
</evidence>
<accession>A0A2T1AH34</accession>
<keyword evidence="1" id="KW-0472">Membrane</keyword>
<dbReference type="EMBL" id="PVUF01000005">
    <property type="protein sequence ID" value="PRZ47857.1"/>
    <property type="molecule type" value="Genomic_DNA"/>
</dbReference>
<proteinExistence type="predicted"/>
<dbReference type="AlphaFoldDB" id="A0A2T1AH34"/>
<organism evidence="2 3">
    <name type="scientific">Tritonibacter scottomollicae</name>
    <name type="common">Epibacterium scottomollicae</name>
    <dbReference type="NCBI Taxonomy" id="483013"/>
    <lineage>
        <taxon>Bacteria</taxon>
        <taxon>Pseudomonadati</taxon>
        <taxon>Pseudomonadota</taxon>
        <taxon>Alphaproteobacteria</taxon>
        <taxon>Rhodobacterales</taxon>
        <taxon>Paracoccaceae</taxon>
        <taxon>Tritonibacter</taxon>
    </lineage>
</organism>
<dbReference type="OrthoDB" id="330925at2"/>
<evidence type="ECO:0000313" key="2">
    <source>
        <dbReference type="EMBL" id="PRZ47857.1"/>
    </source>
</evidence>
<feature type="transmembrane region" description="Helical" evidence="1">
    <location>
        <begin position="60"/>
        <end position="82"/>
    </location>
</feature>
<keyword evidence="1" id="KW-1133">Transmembrane helix</keyword>
<gene>
    <name evidence="2" type="ORF">CLV89_10578</name>
</gene>
<reference evidence="2 3" key="1">
    <citation type="submission" date="2018-03" db="EMBL/GenBank/DDBJ databases">
        <title>Genomic Encyclopedia of Archaeal and Bacterial Type Strains, Phase II (KMG-II): from individual species to whole genera.</title>
        <authorList>
            <person name="Goeker M."/>
        </authorList>
    </citation>
    <scope>NUCLEOTIDE SEQUENCE [LARGE SCALE GENOMIC DNA]</scope>
    <source>
        <strain evidence="2 3">DSM 25328</strain>
    </source>
</reference>
<evidence type="ECO:0000256" key="1">
    <source>
        <dbReference type="SAM" id="Phobius"/>
    </source>
</evidence>
<feature type="transmembrane region" description="Helical" evidence="1">
    <location>
        <begin position="9"/>
        <end position="27"/>
    </location>
</feature>
<dbReference type="RefSeq" id="WP_106163556.1">
    <property type="nucleotide sequence ID" value="NZ_PVUF01000005.1"/>
</dbReference>
<keyword evidence="1" id="KW-0812">Transmembrane</keyword>
<protein>
    <submittedName>
        <fullName evidence="2">Uncharacterized protein</fullName>
    </submittedName>
</protein>
<name>A0A2T1AH34_TRISK</name>
<dbReference type="Proteomes" id="UP000237718">
    <property type="component" value="Unassembled WGS sequence"/>
</dbReference>
<sequence>MRHDLATHVLRIAAIGTAIFGLALMLAPHTPIEPAALAFVDIAFLPFDGAQDVDHEVTQLMLAISGGVLIGLAVAVWQVTTLIFPRDPALTRRILLPTLLAWYVPDSLGSVLSGAPFNVVMNTGFLALFLIPLLLARTAPSGDQQIRTE</sequence>